<organism evidence="3 4">
    <name type="scientific">Actinia tenebrosa</name>
    <name type="common">Australian red waratah sea anemone</name>
    <dbReference type="NCBI Taxonomy" id="6105"/>
    <lineage>
        <taxon>Eukaryota</taxon>
        <taxon>Metazoa</taxon>
        <taxon>Cnidaria</taxon>
        <taxon>Anthozoa</taxon>
        <taxon>Hexacorallia</taxon>
        <taxon>Actiniaria</taxon>
        <taxon>Actiniidae</taxon>
        <taxon>Actinia</taxon>
    </lineage>
</organism>
<sequence>MAPVVASKTPPLSPRSPPRKKAKFSLRLKGKKTKNEEDDSEVKASNVYSIFISPSQKDENYDENNLYKEPEIPALPHAGLLNQGNTCYANAVLQVLRYCPGFEQLVGHLASKEKDVMNDEQGTTKKKDETEELISQLEELLSQMCTFEEDFIQDKENCIHLSEKGNNLVLAAETYKFMEAFRDVVFDSLFGVLIVQRSSH</sequence>
<dbReference type="GO" id="GO:0004843">
    <property type="term" value="F:cysteine-type deubiquitinase activity"/>
    <property type="evidence" value="ECO:0007669"/>
    <property type="project" value="InterPro"/>
</dbReference>
<proteinExistence type="predicted"/>
<dbReference type="GO" id="GO:0016579">
    <property type="term" value="P:protein deubiquitination"/>
    <property type="evidence" value="ECO:0007669"/>
    <property type="project" value="InterPro"/>
</dbReference>
<protein>
    <submittedName>
        <fullName evidence="4">Ubiquitin carboxyl-terminal hydrolase 1-like</fullName>
    </submittedName>
</protein>
<dbReference type="InterPro" id="IPR038765">
    <property type="entry name" value="Papain-like_cys_pep_sf"/>
</dbReference>
<feature type="domain" description="USP" evidence="2">
    <location>
        <begin position="78"/>
        <end position="200"/>
    </location>
</feature>
<dbReference type="InParanoid" id="A0A6P8IUJ3"/>
<name>A0A6P8IUJ3_ACTTE</name>
<evidence type="ECO:0000259" key="2">
    <source>
        <dbReference type="PROSITE" id="PS50235"/>
    </source>
</evidence>
<dbReference type="InterPro" id="IPR001394">
    <property type="entry name" value="Peptidase_C19_UCH"/>
</dbReference>
<keyword evidence="3" id="KW-1185">Reference proteome</keyword>
<evidence type="ECO:0000256" key="1">
    <source>
        <dbReference type="SAM" id="MobiDB-lite"/>
    </source>
</evidence>
<feature type="compositionally biased region" description="Basic residues" evidence="1">
    <location>
        <begin position="17"/>
        <end position="32"/>
    </location>
</feature>
<feature type="region of interest" description="Disordered" evidence="1">
    <location>
        <begin position="1"/>
        <end position="42"/>
    </location>
</feature>
<accession>A0A6P8IUJ3</accession>
<feature type="non-terminal residue" evidence="4">
    <location>
        <position position="200"/>
    </location>
</feature>
<dbReference type="GeneID" id="116304272"/>
<dbReference type="InterPro" id="IPR028889">
    <property type="entry name" value="USP"/>
</dbReference>
<reference evidence="4" key="1">
    <citation type="submission" date="2025-08" db="UniProtKB">
        <authorList>
            <consortium name="RefSeq"/>
        </authorList>
    </citation>
    <scope>IDENTIFICATION</scope>
</reference>
<dbReference type="Pfam" id="PF00443">
    <property type="entry name" value="UCH"/>
    <property type="match status" value="1"/>
</dbReference>
<dbReference type="Proteomes" id="UP000515163">
    <property type="component" value="Unplaced"/>
</dbReference>
<dbReference type="KEGG" id="aten:116304272"/>
<dbReference type="PROSITE" id="PS50235">
    <property type="entry name" value="USP_3"/>
    <property type="match status" value="1"/>
</dbReference>
<evidence type="ECO:0000313" key="3">
    <source>
        <dbReference type="Proteomes" id="UP000515163"/>
    </source>
</evidence>
<gene>
    <name evidence="4" type="primary">LOC116304272</name>
</gene>
<dbReference type="InterPro" id="IPR018200">
    <property type="entry name" value="USP_CS"/>
</dbReference>
<dbReference type="Gene3D" id="3.90.70.10">
    <property type="entry name" value="Cysteine proteinases"/>
    <property type="match status" value="1"/>
</dbReference>
<dbReference type="AlphaFoldDB" id="A0A6P8IUJ3"/>
<dbReference type="RefSeq" id="XP_031569845.1">
    <property type="nucleotide sequence ID" value="XM_031713985.1"/>
</dbReference>
<dbReference type="SUPFAM" id="SSF54001">
    <property type="entry name" value="Cysteine proteinases"/>
    <property type="match status" value="1"/>
</dbReference>
<evidence type="ECO:0000313" key="4">
    <source>
        <dbReference type="RefSeq" id="XP_031569845.1"/>
    </source>
</evidence>
<dbReference type="OrthoDB" id="420187at2759"/>
<dbReference type="PROSITE" id="PS00972">
    <property type="entry name" value="USP_1"/>
    <property type="match status" value="1"/>
</dbReference>